<feature type="binding site" evidence="19">
    <location>
        <position position="92"/>
    </location>
    <ligand>
        <name>Cu cation</name>
        <dbReference type="ChEBI" id="CHEBI:23378"/>
    </ligand>
</feature>
<dbReference type="InterPro" id="IPR014525">
    <property type="entry name" value="ETR"/>
</dbReference>
<dbReference type="PROSITE" id="PS50110">
    <property type="entry name" value="RESPONSE_REGULATORY"/>
    <property type="match status" value="1"/>
</dbReference>
<dbReference type="GO" id="GO:0004673">
    <property type="term" value="F:protein histidine kinase activity"/>
    <property type="evidence" value="ECO:0007669"/>
    <property type="project" value="UniProtKB-EC"/>
</dbReference>
<dbReference type="Proteomes" id="UP000807115">
    <property type="component" value="Chromosome 4"/>
</dbReference>
<dbReference type="SMART" id="SM00065">
    <property type="entry name" value="GAF"/>
    <property type="match status" value="1"/>
</dbReference>
<evidence type="ECO:0000256" key="9">
    <source>
        <dbReference type="ARBA" id="ARBA00022745"/>
    </source>
</evidence>
<evidence type="ECO:0000256" key="11">
    <source>
        <dbReference type="ARBA" id="ARBA00022824"/>
    </source>
</evidence>
<feature type="transmembrane region" description="Helical" evidence="24">
    <location>
        <begin position="49"/>
        <end position="72"/>
    </location>
</feature>
<evidence type="ECO:0000259" key="25">
    <source>
        <dbReference type="PROSITE" id="PS50110"/>
    </source>
</evidence>
<evidence type="ECO:0000256" key="14">
    <source>
        <dbReference type="ARBA" id="ARBA00023008"/>
    </source>
</evidence>
<evidence type="ECO:0000256" key="23">
    <source>
        <dbReference type="SAM" id="MobiDB-lite"/>
    </source>
</evidence>
<dbReference type="AlphaFoldDB" id="A0A921R1Q7"/>
<feature type="transmembrane region" description="Helical" evidence="24">
    <location>
        <begin position="78"/>
        <end position="99"/>
    </location>
</feature>
<dbReference type="EMBL" id="CM027683">
    <property type="protein sequence ID" value="KAG0532328.1"/>
    <property type="molecule type" value="Genomic_DNA"/>
</dbReference>
<evidence type="ECO:0000256" key="20">
    <source>
        <dbReference type="PIRSR" id="PIRSR026389-3"/>
    </source>
</evidence>
<evidence type="ECO:0000313" key="27">
    <source>
        <dbReference type="Proteomes" id="UP000807115"/>
    </source>
</evidence>
<keyword evidence="5 18" id="KW-0808">Transferase</keyword>
<dbReference type="SMART" id="SM00448">
    <property type="entry name" value="REC"/>
    <property type="match status" value="1"/>
</dbReference>
<gene>
    <name evidence="26" type="ORF">BDA96_04G099200</name>
</gene>
<comment type="catalytic activity">
    <reaction evidence="1">
        <text>ATP + protein L-histidine = ADP + protein N-phospho-L-histidine.</text>
        <dbReference type="EC" id="2.7.13.3"/>
    </reaction>
</comment>
<reference evidence="26" key="1">
    <citation type="journal article" date="2019" name="BMC Genomics">
        <title>A new reference genome for Sorghum bicolor reveals high levels of sequence similarity between sweet and grain genotypes: implications for the genetics of sugar metabolism.</title>
        <authorList>
            <person name="Cooper E.A."/>
            <person name="Brenton Z.W."/>
            <person name="Flinn B.S."/>
            <person name="Jenkins J."/>
            <person name="Shu S."/>
            <person name="Flowers D."/>
            <person name="Luo F."/>
            <person name="Wang Y."/>
            <person name="Xia P."/>
            <person name="Barry K."/>
            <person name="Daum C."/>
            <person name="Lipzen A."/>
            <person name="Yoshinaga Y."/>
            <person name="Schmutz J."/>
            <person name="Saski C."/>
            <person name="Vermerris W."/>
            <person name="Kresovich S."/>
        </authorList>
    </citation>
    <scope>NUCLEOTIDE SEQUENCE</scope>
</reference>
<sequence>MERTLRCILHCMQKAKAHMAALARRCGGCDGREEAAVEAMLQWQKVSDLLIAASLLSIPLELLYFATCAALAPLRRVLLQLGTFIVMCGVTHLLSALAYDRPGSRAVLVALTTAKVLGAVATSAAAVSLPILFPRLLRLKVRESFLRTKARQLDRDLATVRRREETVWRVVRAVTHHIRDSIDARTILHTTMLQLAAALGLSNCAVWMPPLQQRAGTGTGGGVLQLTHQLLPDEDDDKVLHRSGGGATARAISVRDPDVAAVLASKDAKVLSRPGSALKAASCRSLPRAGAAAAIRIPNFPIRPASTSELLSYAILVMVLRADDEDDRHHRRGPPTATGWSNQDLEIVQAVADQVAVALSHAAALEESQLIRHKLAEQHGALLRARSELAAATKARDTAHGAMRNAMGKPMHAVVGVLSVMQEQEAAAMRPEQRLIVDAIARTSAVSSTLMETLPRMLDVRDPPLSASPPTPPTLVSRRPFELRSLIRDAAFAARCLSGCRGLGFSHQLEASSLPEWVVGDDKRVFHLVLHMVGALLSRCHGHVAAGRLLSFSVRSCSSIAGEHHHQDWIPSPLRPISFTGGNQVFVRFQIGLTKSDPPGSSPASRPPQCSLSSPDSGGGATMRLTFAMCKRIVEMMNGDMWWASESEGLGETMTCILRFQQHQPLNPHVPGSGTYRIGAGASSATTAPHLHFNGLRILLADSDAMSMEVTRKLLERLGCQVLPVSSGAHCLSLLGGGAADPSFELVVLDLHGHGGAAAMDGFEVALRIRELSRSTCWLLVLVAVEAGGVDDGVRDLCRRAGVDGLIHKPITLPALGAQLRRVLQNN</sequence>
<feature type="disulfide bond" description="Interchain" evidence="20">
    <location>
        <position position="29"/>
    </location>
</feature>
<keyword evidence="8 18" id="KW-0547">Nucleotide-binding</keyword>
<keyword evidence="15 18" id="KW-0902">Two-component regulatory system</keyword>
<dbReference type="InterPro" id="IPR029016">
    <property type="entry name" value="GAF-like_dom_sf"/>
</dbReference>
<dbReference type="GO" id="GO:0005524">
    <property type="term" value="F:ATP binding"/>
    <property type="evidence" value="ECO:0007669"/>
    <property type="project" value="UniProtKB-UniRule"/>
</dbReference>
<keyword evidence="10 18" id="KW-0418">Kinase</keyword>
<keyword evidence="12 18" id="KW-0067">ATP-binding</keyword>
<comment type="caution">
    <text evidence="26">The sequence shown here is derived from an EMBL/GenBank/DDBJ whole genome shotgun (WGS) entry which is preliminary data.</text>
</comment>
<evidence type="ECO:0000256" key="4">
    <source>
        <dbReference type="ARBA" id="ARBA00022553"/>
    </source>
</evidence>
<evidence type="ECO:0000256" key="8">
    <source>
        <dbReference type="ARBA" id="ARBA00022741"/>
    </source>
</evidence>
<comment type="cofactor">
    <cofactor evidence="19">
        <name>Cu cation</name>
        <dbReference type="ChEBI" id="CHEBI:23378"/>
    </cofactor>
    <text evidence="19">Binds 1 copper ion per dimer.</text>
</comment>
<keyword evidence="16 18" id="KW-0472">Membrane</keyword>
<dbReference type="Gene3D" id="3.30.450.40">
    <property type="match status" value="1"/>
</dbReference>
<evidence type="ECO:0000256" key="1">
    <source>
        <dbReference type="ARBA" id="ARBA00000085"/>
    </source>
</evidence>
<evidence type="ECO:0000313" key="26">
    <source>
        <dbReference type="EMBL" id="KAG0532328.1"/>
    </source>
</evidence>
<proteinExistence type="inferred from homology"/>
<evidence type="ECO:0000256" key="6">
    <source>
        <dbReference type="ARBA" id="ARBA00022692"/>
    </source>
</evidence>
<evidence type="ECO:0000256" key="19">
    <source>
        <dbReference type="PIRSR" id="PIRSR026389-2"/>
    </source>
</evidence>
<keyword evidence="6 24" id="KW-0812">Transmembrane</keyword>
<dbReference type="SUPFAM" id="SSF52172">
    <property type="entry name" value="CheY-like"/>
    <property type="match status" value="1"/>
</dbReference>
<evidence type="ECO:0000256" key="17">
    <source>
        <dbReference type="ARBA" id="ARBA00023170"/>
    </source>
</evidence>
<feature type="domain" description="Response regulatory" evidence="25">
    <location>
        <begin position="697"/>
        <end position="824"/>
    </location>
</feature>
<comment type="similarity">
    <text evidence="3 18">Belongs to the ethylene receptor family.</text>
</comment>
<evidence type="ECO:0000256" key="18">
    <source>
        <dbReference type="PIRNR" id="PIRNR026389"/>
    </source>
</evidence>
<evidence type="ECO:0000256" key="5">
    <source>
        <dbReference type="ARBA" id="ARBA00022679"/>
    </source>
</evidence>
<organism evidence="26 27">
    <name type="scientific">Sorghum bicolor</name>
    <name type="common">Sorghum</name>
    <name type="synonym">Sorghum vulgare</name>
    <dbReference type="NCBI Taxonomy" id="4558"/>
    <lineage>
        <taxon>Eukaryota</taxon>
        <taxon>Viridiplantae</taxon>
        <taxon>Streptophyta</taxon>
        <taxon>Embryophyta</taxon>
        <taxon>Tracheophyta</taxon>
        <taxon>Spermatophyta</taxon>
        <taxon>Magnoliopsida</taxon>
        <taxon>Liliopsida</taxon>
        <taxon>Poales</taxon>
        <taxon>Poaceae</taxon>
        <taxon>PACMAD clade</taxon>
        <taxon>Panicoideae</taxon>
        <taxon>Andropogonodae</taxon>
        <taxon>Andropogoneae</taxon>
        <taxon>Sorghinae</taxon>
        <taxon>Sorghum</taxon>
    </lineage>
</organism>
<accession>A0A921R1Q7</accession>
<dbReference type="PIRSF" id="PIRSF026389">
    <property type="entry name" value="Ethyln_sen_HK"/>
    <property type="match status" value="1"/>
</dbReference>
<evidence type="ECO:0000256" key="3">
    <source>
        <dbReference type="ARBA" id="ARBA00009842"/>
    </source>
</evidence>
<keyword evidence="20" id="KW-1015">Disulfide bond</keyword>
<dbReference type="GO" id="GO:0046872">
    <property type="term" value="F:metal ion binding"/>
    <property type="evidence" value="ECO:0007669"/>
    <property type="project" value="UniProtKB-UniRule"/>
</dbReference>
<keyword evidence="9 18" id="KW-0936">Ethylene signaling pathway</keyword>
<dbReference type="GO" id="GO:0051740">
    <property type="term" value="F:ethylene binding"/>
    <property type="evidence" value="ECO:0007669"/>
    <property type="project" value="UniProtKB-UniRule"/>
</dbReference>
<dbReference type="InterPro" id="IPR003018">
    <property type="entry name" value="GAF"/>
</dbReference>
<keyword evidence="14 18" id="KW-0186">Copper</keyword>
<feature type="compositionally biased region" description="Polar residues" evidence="23">
    <location>
        <begin position="602"/>
        <end position="616"/>
    </location>
</feature>
<protein>
    <recommendedName>
        <fullName evidence="18">Ethylene receptor</fullName>
    </recommendedName>
</protein>
<dbReference type="GO" id="GO:0005789">
    <property type="term" value="C:endoplasmic reticulum membrane"/>
    <property type="evidence" value="ECO:0007669"/>
    <property type="project" value="UniProtKB-SubCell"/>
</dbReference>
<feature type="modified residue" description="4-aspartylphosphate" evidence="22">
    <location>
        <position position="750"/>
    </location>
</feature>
<dbReference type="Gene3D" id="3.40.50.2300">
    <property type="match status" value="1"/>
</dbReference>
<feature type="cross-link" description="Glycyl lysine isopeptide (Lys-Gly) (interchain with G-Cter in ubiquitin)" evidence="21">
    <location>
        <position position="809"/>
    </location>
</feature>
<keyword evidence="17 18" id="KW-0675">Receptor</keyword>
<evidence type="ECO:0000256" key="12">
    <source>
        <dbReference type="ARBA" id="ARBA00022840"/>
    </source>
</evidence>
<evidence type="ECO:0000256" key="16">
    <source>
        <dbReference type="ARBA" id="ARBA00023136"/>
    </source>
</evidence>
<dbReference type="Pfam" id="PF01590">
    <property type="entry name" value="GAF"/>
    <property type="match status" value="1"/>
</dbReference>
<feature type="binding site" evidence="19">
    <location>
        <position position="88"/>
    </location>
    <ligand>
        <name>Cu cation</name>
        <dbReference type="ChEBI" id="CHEBI:23378"/>
    </ligand>
</feature>
<keyword evidence="4 22" id="KW-0597">Phosphoprotein</keyword>
<keyword evidence="7 18" id="KW-0479">Metal-binding</keyword>
<evidence type="ECO:0000256" key="10">
    <source>
        <dbReference type="ARBA" id="ARBA00022777"/>
    </source>
</evidence>
<feature type="transmembrane region" description="Helical" evidence="24">
    <location>
        <begin position="106"/>
        <end position="133"/>
    </location>
</feature>
<dbReference type="Gramene" id="EES06508">
    <property type="protein sequence ID" value="EES06508"/>
    <property type="gene ID" value="SORBI_3004G091600"/>
</dbReference>
<dbReference type="GO" id="GO:0038199">
    <property type="term" value="F:ethylene receptor activity"/>
    <property type="evidence" value="ECO:0007669"/>
    <property type="project" value="UniProtKB-UniRule"/>
</dbReference>
<reference evidence="26" key="2">
    <citation type="submission" date="2020-10" db="EMBL/GenBank/DDBJ databases">
        <authorList>
            <person name="Cooper E.A."/>
            <person name="Brenton Z.W."/>
            <person name="Flinn B.S."/>
            <person name="Jenkins J."/>
            <person name="Shu S."/>
            <person name="Flowers D."/>
            <person name="Luo F."/>
            <person name="Wang Y."/>
            <person name="Xia P."/>
            <person name="Barry K."/>
            <person name="Daum C."/>
            <person name="Lipzen A."/>
            <person name="Yoshinaga Y."/>
            <person name="Schmutz J."/>
            <person name="Saski C."/>
            <person name="Vermerris W."/>
            <person name="Kresovich S."/>
        </authorList>
    </citation>
    <scope>NUCLEOTIDE SEQUENCE</scope>
</reference>
<dbReference type="InterPro" id="IPR011006">
    <property type="entry name" value="CheY-like_superfamily"/>
</dbReference>
<dbReference type="PANTHER" id="PTHR24423">
    <property type="entry name" value="TWO-COMPONENT SENSOR HISTIDINE KINASE"/>
    <property type="match status" value="1"/>
</dbReference>
<keyword evidence="11 18" id="KW-0256">Endoplasmic reticulum</keyword>
<evidence type="ECO:0000256" key="22">
    <source>
        <dbReference type="PROSITE-ProRule" id="PRU00169"/>
    </source>
</evidence>
<feature type="region of interest" description="Disordered" evidence="23">
    <location>
        <begin position="596"/>
        <end position="618"/>
    </location>
</feature>
<name>A0A921R1Q7_SORBI</name>
<evidence type="ECO:0000256" key="7">
    <source>
        <dbReference type="ARBA" id="ARBA00022723"/>
    </source>
</evidence>
<keyword evidence="13 24" id="KW-1133">Transmembrane helix</keyword>
<comment type="subcellular location">
    <subcellularLocation>
        <location evidence="2">Endoplasmic reticulum membrane</location>
        <topology evidence="2">Multi-pass membrane protein</topology>
    </subcellularLocation>
</comment>
<evidence type="ECO:0000256" key="13">
    <source>
        <dbReference type="ARBA" id="ARBA00022989"/>
    </source>
</evidence>
<comment type="function">
    <text evidence="18">May act early in the ethylene signal transduction pathway, possibly as an ethylene receptor, or as a regulator of the pathway.</text>
</comment>
<dbReference type="Pfam" id="PF25487">
    <property type="entry name" value="ETR1_N"/>
    <property type="match status" value="1"/>
</dbReference>
<dbReference type="InterPro" id="IPR001789">
    <property type="entry name" value="Sig_transdc_resp-reg_receiver"/>
</dbReference>
<evidence type="ECO:0000256" key="2">
    <source>
        <dbReference type="ARBA" id="ARBA00004477"/>
    </source>
</evidence>
<evidence type="ECO:0000256" key="24">
    <source>
        <dbReference type="SAM" id="Phobius"/>
    </source>
</evidence>
<evidence type="ECO:0000256" key="21">
    <source>
        <dbReference type="PIRSR" id="PIRSR026389-4"/>
    </source>
</evidence>
<dbReference type="OMA" id="ACAVWMP"/>
<dbReference type="PANTHER" id="PTHR24423:SF618">
    <property type="entry name" value="ETHYLENE RECEPTOR 4"/>
    <property type="match status" value="1"/>
</dbReference>
<dbReference type="InterPro" id="IPR058544">
    <property type="entry name" value="ETR1_N"/>
</dbReference>
<evidence type="ECO:0000256" key="15">
    <source>
        <dbReference type="ARBA" id="ARBA00023012"/>
    </source>
</evidence>